<evidence type="ECO:0000313" key="4">
    <source>
        <dbReference type="EMBL" id="CAF1283009.1"/>
    </source>
</evidence>
<dbReference type="PROSITE" id="PS51125">
    <property type="entry name" value="NHL"/>
    <property type="match status" value="1"/>
</dbReference>
<proteinExistence type="predicted"/>
<dbReference type="SUPFAM" id="SSF101898">
    <property type="entry name" value="NHL repeat"/>
    <property type="match status" value="1"/>
</dbReference>
<evidence type="ECO:0000256" key="3">
    <source>
        <dbReference type="SAM" id="Phobius"/>
    </source>
</evidence>
<accession>A0A815CFP4</accession>
<keyword evidence="5" id="KW-1185">Reference proteome</keyword>
<evidence type="ECO:0000256" key="2">
    <source>
        <dbReference type="PROSITE-ProRule" id="PRU00504"/>
    </source>
</evidence>
<organism evidence="4 5">
    <name type="scientific">Adineta ricciae</name>
    <name type="common">Rotifer</name>
    <dbReference type="NCBI Taxonomy" id="249248"/>
    <lineage>
        <taxon>Eukaryota</taxon>
        <taxon>Metazoa</taxon>
        <taxon>Spiralia</taxon>
        <taxon>Gnathifera</taxon>
        <taxon>Rotifera</taxon>
        <taxon>Eurotatoria</taxon>
        <taxon>Bdelloidea</taxon>
        <taxon>Adinetida</taxon>
        <taxon>Adinetidae</taxon>
        <taxon>Adineta</taxon>
    </lineage>
</organism>
<name>A0A815CFP4_ADIRI</name>
<keyword evidence="3" id="KW-1133">Transmembrane helix</keyword>
<feature type="transmembrane region" description="Helical" evidence="3">
    <location>
        <begin position="7"/>
        <end position="27"/>
    </location>
</feature>
<comment type="caution">
    <text evidence="4">The sequence shown here is derived from an EMBL/GenBank/DDBJ whole genome shotgun (WGS) entry which is preliminary data.</text>
</comment>
<dbReference type="EMBL" id="CAJNOR010002357">
    <property type="protein sequence ID" value="CAF1283009.1"/>
    <property type="molecule type" value="Genomic_DNA"/>
</dbReference>
<dbReference type="CDD" id="cd05819">
    <property type="entry name" value="NHL"/>
    <property type="match status" value="1"/>
</dbReference>
<feature type="repeat" description="NHL" evidence="2">
    <location>
        <begin position="859"/>
        <end position="893"/>
    </location>
</feature>
<dbReference type="InterPro" id="IPR011042">
    <property type="entry name" value="6-blade_b-propeller_TolB-like"/>
</dbReference>
<keyword evidence="3" id="KW-0472">Membrane</keyword>
<keyword evidence="3" id="KW-0812">Transmembrane</keyword>
<dbReference type="Gene3D" id="2.120.10.30">
    <property type="entry name" value="TolB, C-terminal domain"/>
    <property type="match status" value="1"/>
</dbReference>
<dbReference type="Gene3D" id="2.40.10.500">
    <property type="match status" value="1"/>
</dbReference>
<protein>
    <recommendedName>
        <fullName evidence="6">NHL repeat containing protein</fullName>
    </recommendedName>
</protein>
<sequence>MRLAYKVGLALATIVVVVVVITVPVVLKTQSTTTTVTAMTSVITQRTSALTTNSQTFCRQTPCIMYSHYAQTFEINITTSGTYYFHTNGTIDTYGCRYVDTINASDPYTNRLLCDDNGYDNGQFMLVVLLESTSKNFIVVSTKTIGVTGSFTIIGTGPSSIDFIPKDISSTTTITLSKYESILTNNSQQFCRTLPCDDYIYYAQAFEINVTTNGTYYIRFISGINMYGYIYNESVDSTYLYQNLLRSSDFDMVTKQYMVAITLEPTKKYILVATTDSPKAIGSFSIVGSGLGSLNFAPGPASGFFGADCFQSREYSLVLEILNPEKMPVQDARTSWLRSEYASALTTNSQQFCVHSPCDEYIYYAQAFEINITTNGTYYFRSRSDGNMNIVAYIYNESVDATYPYRNYITFSLLNVGTSQYMMIITLQQMTKYVLVVTTSSPTLTGPFTLIGSGPYFGSFTPVNMTETPWLRSEYSSLLTNNSQQFCRSSPCDEYIFYAQAFEINVTTTGMYYIRSNGTMPTYGYIYNESVDTTYTNRSLLEWNGYNYQNDQFMIIVLLEQMTKYILVVTSYAPQVIGSFTIIGSGPNFHGFTPVNMTESLKFCTYSNMNMKWNQNATTIIGGYGLGNQSNQLAYPVGIFVIDDDDEQSIYIADSNNHRIMKWIFNTTEGQVIAGGNQQGNRTDQLNTPTDMLIDKINDSIIICDQGNRRIVQWSLRNDTIPKIMISNIDCWSLAMDTNRNLYISDYKKNVIKRYNVNDLNETLVIAYQLDEPTFMFIGKNNSVYVTDGGHHRIIRWMENENEGIVVAGAFGNGTSNTRLSYPQGIFVDSLNNIYIVDGNNNRIMQWHQGCQNGQLVIDGNQFNNPKDLTFDRQNNIYIVDTNNHRIQKFHIQHDY</sequence>
<dbReference type="InterPro" id="IPR001258">
    <property type="entry name" value="NHL_repeat"/>
</dbReference>
<keyword evidence="1" id="KW-0677">Repeat</keyword>
<evidence type="ECO:0000256" key="1">
    <source>
        <dbReference type="ARBA" id="ARBA00022737"/>
    </source>
</evidence>
<evidence type="ECO:0008006" key="6">
    <source>
        <dbReference type="Google" id="ProtNLM"/>
    </source>
</evidence>
<dbReference type="InterPro" id="IPR050952">
    <property type="entry name" value="TRIM-NHL_E3_ligases"/>
</dbReference>
<gene>
    <name evidence="4" type="ORF">XAT740_LOCUS27921</name>
</gene>
<dbReference type="Proteomes" id="UP000663828">
    <property type="component" value="Unassembled WGS sequence"/>
</dbReference>
<dbReference type="AlphaFoldDB" id="A0A815CFP4"/>
<dbReference type="Pfam" id="PF01436">
    <property type="entry name" value="NHL"/>
    <property type="match status" value="1"/>
</dbReference>
<evidence type="ECO:0000313" key="5">
    <source>
        <dbReference type="Proteomes" id="UP000663828"/>
    </source>
</evidence>
<reference evidence="4" key="1">
    <citation type="submission" date="2021-02" db="EMBL/GenBank/DDBJ databases">
        <authorList>
            <person name="Nowell W R."/>
        </authorList>
    </citation>
    <scope>NUCLEOTIDE SEQUENCE</scope>
</reference>
<dbReference type="PANTHER" id="PTHR24104">
    <property type="entry name" value="E3 UBIQUITIN-PROTEIN LIGASE NHLRC1-RELATED"/>
    <property type="match status" value="1"/>
</dbReference>